<feature type="compositionally biased region" description="Polar residues" evidence="1">
    <location>
        <begin position="315"/>
        <end position="330"/>
    </location>
</feature>
<dbReference type="CDD" id="cd00038">
    <property type="entry name" value="CAP_ED"/>
    <property type="match status" value="1"/>
</dbReference>
<name>A0A813FE68_POLGL</name>
<dbReference type="InterPro" id="IPR000595">
    <property type="entry name" value="cNMP-bd_dom"/>
</dbReference>
<dbReference type="InterPro" id="IPR018490">
    <property type="entry name" value="cNMP-bd_dom_sf"/>
</dbReference>
<dbReference type="SMART" id="SM00100">
    <property type="entry name" value="cNMP"/>
    <property type="match status" value="1"/>
</dbReference>
<comment type="caution">
    <text evidence="3">The sequence shown here is derived from an EMBL/GenBank/DDBJ whole genome shotgun (WGS) entry which is preliminary data.</text>
</comment>
<dbReference type="PROSITE" id="PS50042">
    <property type="entry name" value="CNMP_BINDING_3"/>
    <property type="match status" value="2"/>
</dbReference>
<reference evidence="3" key="1">
    <citation type="submission" date="2021-02" db="EMBL/GenBank/DDBJ databases">
        <authorList>
            <person name="Dougan E. K."/>
            <person name="Rhodes N."/>
            <person name="Thang M."/>
            <person name="Chan C."/>
        </authorList>
    </citation>
    <scope>NUCLEOTIDE SEQUENCE</scope>
</reference>
<dbReference type="AlphaFoldDB" id="A0A813FE68"/>
<dbReference type="Proteomes" id="UP000654075">
    <property type="component" value="Unassembled WGS sequence"/>
</dbReference>
<proteinExistence type="predicted"/>
<feature type="domain" description="Cyclic nucleotide-binding" evidence="2">
    <location>
        <begin position="60"/>
        <end position="161"/>
    </location>
</feature>
<evidence type="ECO:0000313" key="3">
    <source>
        <dbReference type="EMBL" id="CAE8610129.1"/>
    </source>
</evidence>
<accession>A0A813FE68</accession>
<feature type="non-terminal residue" evidence="3">
    <location>
        <position position="341"/>
    </location>
</feature>
<feature type="region of interest" description="Disordered" evidence="1">
    <location>
        <begin position="310"/>
        <end position="341"/>
    </location>
</feature>
<dbReference type="EMBL" id="CAJNNV010024537">
    <property type="protein sequence ID" value="CAE8610129.1"/>
    <property type="molecule type" value="Genomic_DNA"/>
</dbReference>
<dbReference type="GO" id="GO:0005952">
    <property type="term" value="C:cAMP-dependent protein kinase complex"/>
    <property type="evidence" value="ECO:0007669"/>
    <property type="project" value="InterPro"/>
</dbReference>
<keyword evidence="4" id="KW-1185">Reference proteome</keyword>
<dbReference type="Pfam" id="PF00027">
    <property type="entry name" value="cNMP_binding"/>
    <property type="match status" value="1"/>
</dbReference>
<dbReference type="PANTHER" id="PTHR11635">
    <property type="entry name" value="CAMP-DEPENDENT PROTEIN KINASE REGULATORY CHAIN"/>
    <property type="match status" value="1"/>
</dbReference>
<organism evidence="3 4">
    <name type="scientific">Polarella glacialis</name>
    <name type="common">Dinoflagellate</name>
    <dbReference type="NCBI Taxonomy" id="89957"/>
    <lineage>
        <taxon>Eukaryota</taxon>
        <taxon>Sar</taxon>
        <taxon>Alveolata</taxon>
        <taxon>Dinophyceae</taxon>
        <taxon>Suessiales</taxon>
        <taxon>Suessiaceae</taxon>
        <taxon>Polarella</taxon>
    </lineage>
</organism>
<evidence type="ECO:0000313" key="4">
    <source>
        <dbReference type="Proteomes" id="UP000654075"/>
    </source>
</evidence>
<protein>
    <recommendedName>
        <fullName evidence="2">Cyclic nucleotide-binding domain-containing protein</fullName>
    </recommendedName>
</protein>
<dbReference type="InterPro" id="IPR014710">
    <property type="entry name" value="RmlC-like_jellyroll"/>
</dbReference>
<evidence type="ECO:0000259" key="2">
    <source>
        <dbReference type="PROSITE" id="PS50042"/>
    </source>
</evidence>
<dbReference type="SUPFAM" id="SSF51206">
    <property type="entry name" value="cAMP-binding domain-like"/>
    <property type="match status" value="2"/>
</dbReference>
<dbReference type="PANTHER" id="PTHR11635:SF152">
    <property type="entry name" value="CAMP-DEPENDENT PROTEIN KINASE TYPE I REGULATORY SUBUNIT-RELATED"/>
    <property type="match status" value="1"/>
</dbReference>
<evidence type="ECO:0000256" key="1">
    <source>
        <dbReference type="SAM" id="MobiDB-lite"/>
    </source>
</evidence>
<feature type="domain" description="Cyclic nucleotide-binding" evidence="2">
    <location>
        <begin position="219"/>
        <end position="270"/>
    </location>
</feature>
<gene>
    <name evidence="3" type="ORF">PGLA1383_LOCUS27955</name>
</gene>
<dbReference type="GO" id="GO:0005829">
    <property type="term" value="C:cytosol"/>
    <property type="evidence" value="ECO:0007669"/>
    <property type="project" value="TreeGrafter"/>
</dbReference>
<dbReference type="OrthoDB" id="426792at2759"/>
<dbReference type="Gene3D" id="2.60.120.10">
    <property type="entry name" value="Jelly Rolls"/>
    <property type="match status" value="2"/>
</dbReference>
<dbReference type="InterPro" id="IPR050503">
    <property type="entry name" value="cAMP-dep_PK_reg_su-like"/>
</dbReference>
<sequence length="341" mass="36860">MAYVRTHSDDGSAGARVGGGGGCCCWSGLAKVLKFPGTSDDSRRDDFESTVKFLESVPLFRKQLPRAELPKIARSLKRKEWLPRQELVRQNETGRALFLIQSGEALVVTSPAPGEPGQTRATLGPGDYFGGHTLMTERPNIATIVASGHLVTLSMSRNAFEASGIRKWLHFPKRPALYGTEQTPEAHVYASSSSCFAEKTPEEEAFISKAVRKNVNLRALLSGKENKLQGIAAKAERREIKQGTDLAKCGEVGDEFFIVCQGSFDVILEDCQAFSGPQSAEAAVASSTMAERLLRKQHFLQALWQPSQKVGRGSRATSTYAGSGGVNSLSPAGEMPALARQ</sequence>